<evidence type="ECO:0000256" key="1">
    <source>
        <dbReference type="ARBA" id="ARBA00022723"/>
    </source>
</evidence>
<feature type="domain" description="B30.2/SPRY" evidence="4">
    <location>
        <begin position="1"/>
        <end position="89"/>
    </location>
</feature>
<dbReference type="PROSITE" id="PS50188">
    <property type="entry name" value="B302_SPRY"/>
    <property type="match status" value="1"/>
</dbReference>
<name>A0A3P9DG12_9CICH</name>
<keyword evidence="2" id="KW-0863">Zinc-finger</keyword>
<dbReference type="PANTHER" id="PTHR25465:SF11">
    <property type="entry name" value="TRIPARTITE MOTIF CONTAINING 14"/>
    <property type="match status" value="1"/>
</dbReference>
<accession>A0A3P9DG12</accession>
<proteinExistence type="predicted"/>
<dbReference type="Ensembl" id="ENSMZET00005034215.1">
    <property type="protein sequence ID" value="ENSMZEP00005033112.1"/>
    <property type="gene ID" value="ENSMZEG00005024699.1"/>
</dbReference>
<dbReference type="InterPro" id="IPR051051">
    <property type="entry name" value="E3_ubiq-ligase_TRIM/RNF"/>
</dbReference>
<dbReference type="InterPro" id="IPR001870">
    <property type="entry name" value="B30.2/SPRY"/>
</dbReference>
<dbReference type="Gene3D" id="2.60.120.920">
    <property type="match status" value="1"/>
</dbReference>
<evidence type="ECO:0000313" key="5">
    <source>
        <dbReference type="Ensembl" id="ENSMZEP00005033112.1"/>
    </source>
</evidence>
<evidence type="ECO:0000259" key="4">
    <source>
        <dbReference type="PROSITE" id="PS50188"/>
    </source>
</evidence>
<dbReference type="GeneTree" id="ENSGT00940000168523"/>
<dbReference type="Proteomes" id="UP000265160">
    <property type="component" value="LG14"/>
</dbReference>
<dbReference type="PANTHER" id="PTHR25465">
    <property type="entry name" value="B-BOX DOMAIN CONTAINING"/>
    <property type="match status" value="1"/>
</dbReference>
<organism evidence="5 6">
    <name type="scientific">Maylandia zebra</name>
    <name type="common">zebra mbuna</name>
    <dbReference type="NCBI Taxonomy" id="106582"/>
    <lineage>
        <taxon>Eukaryota</taxon>
        <taxon>Metazoa</taxon>
        <taxon>Chordata</taxon>
        <taxon>Craniata</taxon>
        <taxon>Vertebrata</taxon>
        <taxon>Euteleostomi</taxon>
        <taxon>Actinopterygii</taxon>
        <taxon>Neopterygii</taxon>
        <taxon>Teleostei</taxon>
        <taxon>Neoteleostei</taxon>
        <taxon>Acanthomorphata</taxon>
        <taxon>Ovalentaria</taxon>
        <taxon>Cichlomorphae</taxon>
        <taxon>Cichliformes</taxon>
        <taxon>Cichlidae</taxon>
        <taxon>African cichlids</taxon>
        <taxon>Pseudocrenilabrinae</taxon>
        <taxon>Haplochromini</taxon>
        <taxon>Maylandia</taxon>
        <taxon>Maylandia zebra complex</taxon>
    </lineage>
</organism>
<evidence type="ECO:0000256" key="2">
    <source>
        <dbReference type="ARBA" id="ARBA00022771"/>
    </source>
</evidence>
<dbReference type="InterPro" id="IPR013320">
    <property type="entry name" value="ConA-like_dom_sf"/>
</dbReference>
<keyword evidence="3" id="KW-0862">Zinc</keyword>
<evidence type="ECO:0000313" key="6">
    <source>
        <dbReference type="Proteomes" id="UP000265160"/>
    </source>
</evidence>
<reference evidence="5" key="3">
    <citation type="submission" date="2025-09" db="UniProtKB">
        <authorList>
            <consortium name="Ensembl"/>
        </authorList>
    </citation>
    <scope>IDENTIFICATION</scope>
</reference>
<dbReference type="GO" id="GO:0008270">
    <property type="term" value="F:zinc ion binding"/>
    <property type="evidence" value="ECO:0007669"/>
    <property type="project" value="UniProtKB-KW"/>
</dbReference>
<sequence>MLLCKDNHYSAWHDYKVTEIRLSQHPAGFQKVGVFLNWPAGILSFFDISSDTPVHLHTFFCRFTEPVYPALWFWFTLEMYKCSAALCDLQG</sequence>
<evidence type="ECO:0000256" key="3">
    <source>
        <dbReference type="ARBA" id="ARBA00022833"/>
    </source>
</evidence>
<keyword evidence="1" id="KW-0479">Metal-binding</keyword>
<dbReference type="AlphaFoldDB" id="A0A3P9DG12"/>
<reference evidence="5 6" key="1">
    <citation type="journal article" date="2014" name="Nature">
        <title>The genomic substrate for adaptive radiation in African cichlid fish.</title>
        <authorList>
            <person name="Brawand D."/>
            <person name="Wagner C.E."/>
            <person name="Li Y.I."/>
            <person name="Malinsky M."/>
            <person name="Keller I."/>
            <person name="Fan S."/>
            <person name="Simakov O."/>
            <person name="Ng A.Y."/>
            <person name="Lim Z.W."/>
            <person name="Bezault E."/>
            <person name="Turner-Maier J."/>
            <person name="Johnson J."/>
            <person name="Alcazar R."/>
            <person name="Noh H.J."/>
            <person name="Russell P."/>
            <person name="Aken B."/>
            <person name="Alfoldi J."/>
            <person name="Amemiya C."/>
            <person name="Azzouzi N."/>
            <person name="Baroiller J.F."/>
            <person name="Barloy-Hubler F."/>
            <person name="Berlin A."/>
            <person name="Bloomquist R."/>
            <person name="Carleton K.L."/>
            <person name="Conte M.A."/>
            <person name="D'Cotta H."/>
            <person name="Eshel O."/>
            <person name="Gaffney L."/>
            <person name="Galibert F."/>
            <person name="Gante H.F."/>
            <person name="Gnerre S."/>
            <person name="Greuter L."/>
            <person name="Guyon R."/>
            <person name="Haddad N.S."/>
            <person name="Haerty W."/>
            <person name="Harris R.M."/>
            <person name="Hofmann H.A."/>
            <person name="Hourlier T."/>
            <person name="Hulata G."/>
            <person name="Jaffe D.B."/>
            <person name="Lara M."/>
            <person name="Lee A.P."/>
            <person name="MacCallum I."/>
            <person name="Mwaiko S."/>
            <person name="Nikaido M."/>
            <person name="Nishihara H."/>
            <person name="Ozouf-Costaz C."/>
            <person name="Penman D.J."/>
            <person name="Przybylski D."/>
            <person name="Rakotomanga M."/>
            <person name="Renn S.C.P."/>
            <person name="Ribeiro F.J."/>
            <person name="Ron M."/>
            <person name="Salzburger W."/>
            <person name="Sanchez-Pulido L."/>
            <person name="Santos M.E."/>
            <person name="Searle S."/>
            <person name="Sharpe T."/>
            <person name="Swofford R."/>
            <person name="Tan F.J."/>
            <person name="Williams L."/>
            <person name="Young S."/>
            <person name="Yin S."/>
            <person name="Okada N."/>
            <person name="Kocher T.D."/>
            <person name="Miska E.A."/>
            <person name="Lander E.S."/>
            <person name="Venkatesh B."/>
            <person name="Fernald R.D."/>
            <person name="Meyer A."/>
            <person name="Ponting C.P."/>
            <person name="Streelman J.T."/>
            <person name="Lindblad-Toh K."/>
            <person name="Seehausen O."/>
            <person name="Di Palma F."/>
        </authorList>
    </citation>
    <scope>NUCLEOTIDE SEQUENCE</scope>
</reference>
<dbReference type="SUPFAM" id="SSF49899">
    <property type="entry name" value="Concanavalin A-like lectins/glucanases"/>
    <property type="match status" value="1"/>
</dbReference>
<reference evidence="5" key="2">
    <citation type="submission" date="2025-08" db="UniProtKB">
        <authorList>
            <consortium name="Ensembl"/>
        </authorList>
    </citation>
    <scope>IDENTIFICATION</scope>
</reference>
<dbReference type="InterPro" id="IPR043136">
    <property type="entry name" value="B30.2/SPRY_sf"/>
</dbReference>
<keyword evidence="6" id="KW-1185">Reference proteome</keyword>
<protein>
    <recommendedName>
        <fullName evidence="4">B30.2/SPRY domain-containing protein</fullName>
    </recommendedName>
</protein>